<dbReference type="AlphaFoldDB" id="A0A1U7PZP8"/>
<evidence type="ECO:0000259" key="1">
    <source>
        <dbReference type="Pfam" id="PF17116"/>
    </source>
</evidence>
<feature type="domain" description="Type 9 secretion system plug protein N-terminal" evidence="1">
    <location>
        <begin position="33"/>
        <end position="155"/>
    </location>
</feature>
<sequence>MDGDFSGPNQISKMKLISILALFLSIFSFSQEIRSIQVFNPKTNDETPVIMHGEQLVLRFDDLSNSSQIYRYTYKHYNRNWEEDGLFFTEFANGSMNALIDNFQYSFNTYQKYTHYELAFPNEKIQPKISGNYEIIVFKDSQDKPLFTKRFSIYEDGANLGINVTRFIDAKNPGLKQRLEIQATGNGAGITNNLSSLSLSVIQNNNWGIALRNLRPSSTLGNQLLFQQLGLAFPGNNEFYYFDNKIINQAMDMVANTENIDGRNYTYLHPVWAFPADYQYQPDVNGAFYFRRNDLGIERNADREADYSWVYFALDSQQSDKDFYVLGMFNDYKADEKSQMQYDEKAQKYIAKIYLKQGFYNYIIATKGSGGQLNYGDVNGNFWQTENLYQAFLYYTPFGRNFDGLMGYGEFRTPVR</sequence>
<dbReference type="Pfam" id="PF17116">
    <property type="entry name" value="T9SS_plug_1st"/>
    <property type="match status" value="1"/>
</dbReference>
<dbReference type="STRING" id="1121284.SAMN05660493_02128"/>
<accession>A0A1U7PZP8</accession>
<gene>
    <name evidence="2" type="ORF">SAMN05660493_02128</name>
</gene>
<keyword evidence="3" id="KW-1185">Reference proteome</keyword>
<evidence type="ECO:0000313" key="2">
    <source>
        <dbReference type="EMBL" id="SIT97411.1"/>
    </source>
</evidence>
<name>A0A1U7PZP8_9FLAO</name>
<organism evidence="2 3">
    <name type="scientific">Epilithonimonas bovis DSM 19482</name>
    <dbReference type="NCBI Taxonomy" id="1121284"/>
    <lineage>
        <taxon>Bacteria</taxon>
        <taxon>Pseudomonadati</taxon>
        <taxon>Bacteroidota</taxon>
        <taxon>Flavobacteriia</taxon>
        <taxon>Flavobacteriales</taxon>
        <taxon>Weeksellaceae</taxon>
        <taxon>Chryseobacterium group</taxon>
        <taxon>Epilithonimonas</taxon>
    </lineage>
</organism>
<protein>
    <recommendedName>
        <fullName evidence="1">Type 9 secretion system plug protein N-terminal domain-containing protein</fullName>
    </recommendedName>
</protein>
<dbReference type="EMBL" id="FTPU01000022">
    <property type="protein sequence ID" value="SIT97411.1"/>
    <property type="molecule type" value="Genomic_DNA"/>
</dbReference>
<evidence type="ECO:0000313" key="3">
    <source>
        <dbReference type="Proteomes" id="UP000187261"/>
    </source>
</evidence>
<dbReference type="InterPro" id="IPR031345">
    <property type="entry name" value="T9SS_Plug_N"/>
</dbReference>
<proteinExistence type="predicted"/>
<dbReference type="Proteomes" id="UP000187261">
    <property type="component" value="Unassembled WGS sequence"/>
</dbReference>
<reference evidence="3" key="1">
    <citation type="submission" date="2016-10" db="EMBL/GenBank/DDBJ databases">
        <authorList>
            <person name="Varghese N."/>
            <person name="Submissions S."/>
        </authorList>
    </citation>
    <scope>NUCLEOTIDE SEQUENCE [LARGE SCALE GENOMIC DNA]</scope>
    <source>
        <strain evidence="3">DSM 19482</strain>
    </source>
</reference>